<evidence type="ECO:0000256" key="2">
    <source>
        <dbReference type="ARBA" id="ARBA00023002"/>
    </source>
</evidence>
<evidence type="ECO:0000256" key="3">
    <source>
        <dbReference type="RuleBase" id="RU000363"/>
    </source>
</evidence>
<evidence type="ECO:0008006" key="6">
    <source>
        <dbReference type="Google" id="ProtNLM"/>
    </source>
</evidence>
<reference evidence="4 5" key="1">
    <citation type="submission" date="2020-08" db="EMBL/GenBank/DDBJ databases">
        <title>Sequencing the genomes of 1000 actinobacteria strains.</title>
        <authorList>
            <person name="Klenk H.-P."/>
        </authorList>
    </citation>
    <scope>NUCLEOTIDE SEQUENCE [LARGE SCALE GENOMIC DNA]</scope>
    <source>
        <strain evidence="4 5">DSM 23040</strain>
    </source>
</reference>
<keyword evidence="2" id="KW-0560">Oxidoreductase</keyword>
<gene>
    <name evidence="4" type="ORF">FHX50_002111</name>
</gene>
<dbReference type="PRINTS" id="PR00080">
    <property type="entry name" value="SDRFAMILY"/>
</dbReference>
<dbReference type="Pfam" id="PF00106">
    <property type="entry name" value="adh_short"/>
    <property type="match status" value="1"/>
</dbReference>
<dbReference type="PIRSF" id="PIRSF000126">
    <property type="entry name" value="11-beta-HSD1"/>
    <property type="match status" value="1"/>
</dbReference>
<dbReference type="GO" id="GO:0016020">
    <property type="term" value="C:membrane"/>
    <property type="evidence" value="ECO:0007669"/>
    <property type="project" value="TreeGrafter"/>
</dbReference>
<dbReference type="PRINTS" id="PR00081">
    <property type="entry name" value="GDHRDH"/>
</dbReference>
<dbReference type="AlphaFoldDB" id="A0A839QYD0"/>
<evidence type="ECO:0000256" key="1">
    <source>
        <dbReference type="ARBA" id="ARBA00006484"/>
    </source>
</evidence>
<organism evidence="4 5">
    <name type="scientific">Helcobacillus massiliensis</name>
    <dbReference type="NCBI Taxonomy" id="521392"/>
    <lineage>
        <taxon>Bacteria</taxon>
        <taxon>Bacillati</taxon>
        <taxon>Actinomycetota</taxon>
        <taxon>Actinomycetes</taxon>
        <taxon>Micrococcales</taxon>
        <taxon>Dermabacteraceae</taxon>
        <taxon>Helcobacillus</taxon>
    </lineage>
</organism>
<evidence type="ECO:0000313" key="4">
    <source>
        <dbReference type="EMBL" id="MBB3023809.1"/>
    </source>
</evidence>
<name>A0A839QYD0_9MICO</name>
<protein>
    <recommendedName>
        <fullName evidence="6">SDR family NAD(P)-dependent oxidoreductase</fullName>
    </recommendedName>
</protein>
<accession>A0A839QYD0</accession>
<sequence>MHTLITGASSGLGTIFADRFARRGHDLILVARRTDRLEALATRLSSGYGIDVQVIGQDLAREGAPEALMTEIERRGLEVDVLVNNAGFATIRPVKDSTPGTLEKQVQLNCVTPVGLAARVLPAMRERGRGTIINIASTGAYQPIPDMAVYAASKSLVLSFSEALWYEEKKHGIRVLAACPGPMNTEFFDNAEATGLALPMQSPDHLVDTTLKKLDGSAPSFIDGFANTVLAKVIIPRAPKKLVLKVAHRIALG</sequence>
<dbReference type="CDD" id="cd05233">
    <property type="entry name" value="SDR_c"/>
    <property type="match status" value="1"/>
</dbReference>
<dbReference type="RefSeq" id="WP_183377137.1">
    <property type="nucleotide sequence ID" value="NZ_CBCSFZ010000034.1"/>
</dbReference>
<dbReference type="SUPFAM" id="SSF51735">
    <property type="entry name" value="NAD(P)-binding Rossmann-fold domains"/>
    <property type="match status" value="1"/>
</dbReference>
<dbReference type="EMBL" id="JACHWP010000012">
    <property type="protein sequence ID" value="MBB3023809.1"/>
    <property type="molecule type" value="Genomic_DNA"/>
</dbReference>
<dbReference type="Proteomes" id="UP000568050">
    <property type="component" value="Unassembled WGS sequence"/>
</dbReference>
<dbReference type="PANTHER" id="PTHR44196">
    <property type="entry name" value="DEHYDROGENASE/REDUCTASE SDR FAMILY MEMBER 7B"/>
    <property type="match status" value="1"/>
</dbReference>
<dbReference type="InterPro" id="IPR036291">
    <property type="entry name" value="NAD(P)-bd_dom_sf"/>
</dbReference>
<keyword evidence="5" id="KW-1185">Reference proteome</keyword>
<dbReference type="PANTHER" id="PTHR44196:SF2">
    <property type="entry name" value="SHORT-CHAIN DEHYDROGENASE-RELATED"/>
    <property type="match status" value="1"/>
</dbReference>
<comment type="similarity">
    <text evidence="1 3">Belongs to the short-chain dehydrogenases/reductases (SDR) family.</text>
</comment>
<evidence type="ECO:0000313" key="5">
    <source>
        <dbReference type="Proteomes" id="UP000568050"/>
    </source>
</evidence>
<dbReference type="Gene3D" id="3.40.50.720">
    <property type="entry name" value="NAD(P)-binding Rossmann-like Domain"/>
    <property type="match status" value="1"/>
</dbReference>
<dbReference type="InterPro" id="IPR002347">
    <property type="entry name" value="SDR_fam"/>
</dbReference>
<proteinExistence type="inferred from homology"/>
<dbReference type="GO" id="GO:0016491">
    <property type="term" value="F:oxidoreductase activity"/>
    <property type="evidence" value="ECO:0007669"/>
    <property type="project" value="UniProtKB-KW"/>
</dbReference>
<comment type="caution">
    <text evidence="4">The sequence shown here is derived from an EMBL/GenBank/DDBJ whole genome shotgun (WGS) entry which is preliminary data.</text>
</comment>